<feature type="binding site" evidence="8">
    <location>
        <begin position="281"/>
        <end position="282"/>
    </location>
    <ligand>
        <name>substrate</name>
    </ligand>
</feature>
<dbReference type="SUPFAM" id="SSF48179">
    <property type="entry name" value="6-phosphogluconate dehydrogenase C-terminal domain-like"/>
    <property type="match status" value="1"/>
</dbReference>
<evidence type="ECO:0000256" key="9">
    <source>
        <dbReference type="PIRSR" id="PIRSR000114-3"/>
    </source>
</evidence>
<dbReference type="EC" id="1.1.1.8" evidence="11"/>
<evidence type="ECO:0000256" key="5">
    <source>
        <dbReference type="ARBA" id="ARBA00060503"/>
    </source>
</evidence>
<evidence type="ECO:0000259" key="13">
    <source>
        <dbReference type="Pfam" id="PF01210"/>
    </source>
</evidence>
<evidence type="ECO:0000256" key="4">
    <source>
        <dbReference type="ARBA" id="ARBA00048683"/>
    </source>
</evidence>
<reference evidence="15" key="3">
    <citation type="submission" date="2023-05" db="EMBL/GenBank/DDBJ databases">
        <authorList>
            <person name="Smith C.H."/>
        </authorList>
    </citation>
    <scope>NUCLEOTIDE SEQUENCE</scope>
    <source>
        <strain evidence="15">CHS0354</strain>
        <tissue evidence="15">Mantle</tissue>
    </source>
</reference>
<proteinExistence type="inferred from homology"/>
<feature type="binding site" evidence="9">
    <location>
        <position position="104"/>
    </location>
    <ligand>
        <name>NAD(+)</name>
        <dbReference type="ChEBI" id="CHEBI:57540"/>
    </ligand>
</feature>
<dbReference type="Gene3D" id="1.10.1040.10">
    <property type="entry name" value="N-(1-d-carboxylethyl)-l-norvaline Dehydrogenase, domain 2"/>
    <property type="match status" value="1"/>
</dbReference>
<dbReference type="GO" id="GO:0020015">
    <property type="term" value="C:glycosome"/>
    <property type="evidence" value="ECO:0007669"/>
    <property type="project" value="UniProtKB-SubCell"/>
</dbReference>
<reference evidence="15" key="2">
    <citation type="journal article" date="2021" name="Genome Biol. Evol.">
        <title>Developing a high-quality reference genome for a parasitic bivalve with doubly uniparental inheritance (Bivalvia: Unionida).</title>
        <authorList>
            <person name="Smith C.H."/>
        </authorList>
    </citation>
    <scope>NUCLEOTIDE SEQUENCE</scope>
    <source>
        <strain evidence="15">CHS0354</strain>
        <tissue evidence="15">Mantle</tissue>
    </source>
</reference>
<dbReference type="PROSITE" id="PS00957">
    <property type="entry name" value="NAD_G3PDH"/>
    <property type="match status" value="1"/>
</dbReference>
<dbReference type="FunFam" id="3.40.50.720:FF:000019">
    <property type="entry name" value="Glycerol-3-phosphate dehydrogenase [NAD(P)+]"/>
    <property type="match status" value="1"/>
</dbReference>
<dbReference type="HAMAP" id="MF_00394">
    <property type="entry name" value="NAD_Glyc3P_dehydrog"/>
    <property type="match status" value="1"/>
</dbReference>
<dbReference type="GO" id="GO:0005975">
    <property type="term" value="P:carbohydrate metabolic process"/>
    <property type="evidence" value="ECO:0007669"/>
    <property type="project" value="InterPro"/>
</dbReference>
<comment type="catalytic activity">
    <reaction evidence="4 11">
        <text>sn-glycerol 3-phosphate + NAD(+) = dihydroxyacetone phosphate + NADH + H(+)</text>
        <dbReference type="Rhea" id="RHEA:11092"/>
        <dbReference type="ChEBI" id="CHEBI:15378"/>
        <dbReference type="ChEBI" id="CHEBI:57540"/>
        <dbReference type="ChEBI" id="CHEBI:57597"/>
        <dbReference type="ChEBI" id="CHEBI:57642"/>
        <dbReference type="ChEBI" id="CHEBI:57945"/>
        <dbReference type="EC" id="1.1.1.8"/>
    </reaction>
</comment>
<dbReference type="AlphaFoldDB" id="A0AAE0VM21"/>
<feature type="transmembrane region" description="Helical" evidence="12">
    <location>
        <begin position="7"/>
        <end position="33"/>
    </location>
</feature>
<comment type="caution">
    <text evidence="15">The sequence shown here is derived from an EMBL/GenBank/DDBJ whole genome shotgun (WGS) entry which is preliminary data.</text>
</comment>
<accession>A0AAE0VM21</accession>
<keyword evidence="3 9" id="KW-0520">NAD</keyword>
<dbReference type="InterPro" id="IPR013328">
    <property type="entry name" value="6PGD_dom2"/>
</dbReference>
<dbReference type="PANTHER" id="PTHR11728:SF1">
    <property type="entry name" value="GLYCEROL-3-PHOSPHATE DEHYDROGENASE [NAD(+)] 2, CHLOROPLASTIC"/>
    <property type="match status" value="1"/>
</dbReference>
<organism evidence="15 16">
    <name type="scientific">Potamilus streckersoni</name>
    <dbReference type="NCBI Taxonomy" id="2493646"/>
    <lineage>
        <taxon>Eukaryota</taxon>
        <taxon>Metazoa</taxon>
        <taxon>Spiralia</taxon>
        <taxon>Lophotrochozoa</taxon>
        <taxon>Mollusca</taxon>
        <taxon>Bivalvia</taxon>
        <taxon>Autobranchia</taxon>
        <taxon>Heteroconchia</taxon>
        <taxon>Palaeoheterodonta</taxon>
        <taxon>Unionida</taxon>
        <taxon>Unionoidea</taxon>
        <taxon>Unionidae</taxon>
        <taxon>Ambleminae</taxon>
        <taxon>Lampsilini</taxon>
        <taxon>Potamilus</taxon>
    </lineage>
</organism>
<evidence type="ECO:0000256" key="10">
    <source>
        <dbReference type="RuleBase" id="RU000437"/>
    </source>
</evidence>
<dbReference type="InterPro" id="IPR006109">
    <property type="entry name" value="G3P_DH_NAD-dep_C"/>
</dbReference>
<dbReference type="Pfam" id="PF07479">
    <property type="entry name" value="NAD_Gly3P_dh_C"/>
    <property type="match status" value="1"/>
</dbReference>
<gene>
    <name evidence="15" type="ORF">CHS0354_024140</name>
</gene>
<keyword evidence="2 10" id="KW-0560">Oxidoreductase</keyword>
<dbReference type="GO" id="GO:0046168">
    <property type="term" value="P:glycerol-3-phosphate catabolic process"/>
    <property type="evidence" value="ECO:0007669"/>
    <property type="project" value="UniProtKB-UniRule"/>
</dbReference>
<dbReference type="InterPro" id="IPR006168">
    <property type="entry name" value="G3P_DH_NAD-dep"/>
</dbReference>
<dbReference type="GO" id="GO:0051287">
    <property type="term" value="F:NAD binding"/>
    <property type="evidence" value="ECO:0007669"/>
    <property type="project" value="UniProtKB-UniRule"/>
</dbReference>
<sequence>MKGGKGVSAAAGVMIAIAPITTLIATILGGGSWGTTLGVILSLRDVPVTLWTRNEQFANKLATDRENKTYLPGIHFPKTLVIESDLHKAIIAAEIIVIAIPSQFIRNILSEIVSYSNSLNWIRKGTIVIVSKGIEVKTGKRMSEVVKEITGLPKKQICILYGPSHAEEVSKFHPTAVVFASSAEETAKKVQKFFQSDMFRGYTNTDIIGVEIAGSIKNIMAIASGILTGLGFGDNAKAALITRGCAEIKRFGVALGGKSETFSGLAGIGDLVVTCMSNHSRNRQLGISIANGKSLEAISNSTNMIAEGVETTRATFFLAKKLDIEMPITTAVYNVLFKHHDPLETIKKLMSRDSKAE</sequence>
<keyword evidence="16" id="KW-1185">Reference proteome</keyword>
<dbReference type="SUPFAM" id="SSF51735">
    <property type="entry name" value="NAD(P)-binding Rossmann-fold domains"/>
    <property type="match status" value="1"/>
</dbReference>
<feature type="active site" description="Proton acceptor" evidence="7">
    <location>
        <position position="217"/>
    </location>
</feature>
<evidence type="ECO:0000256" key="6">
    <source>
        <dbReference type="ARBA" id="ARBA00084116"/>
    </source>
</evidence>
<evidence type="ECO:0000313" key="15">
    <source>
        <dbReference type="EMBL" id="KAK3582586.1"/>
    </source>
</evidence>
<keyword evidence="12" id="KW-1133">Transmembrane helix</keyword>
<name>A0AAE0VM21_9BIVA</name>
<evidence type="ECO:0000256" key="12">
    <source>
        <dbReference type="SAM" id="Phobius"/>
    </source>
</evidence>
<dbReference type="NCBIfam" id="NF000940">
    <property type="entry name" value="PRK00094.1-2"/>
    <property type="match status" value="1"/>
</dbReference>
<comment type="similarity">
    <text evidence="1 10">Belongs to the NAD-dependent glycerol-3-phosphate dehydrogenase family.</text>
</comment>
<evidence type="ECO:0000259" key="14">
    <source>
        <dbReference type="Pfam" id="PF07479"/>
    </source>
</evidence>
<evidence type="ECO:0000256" key="11">
    <source>
        <dbReference type="RuleBase" id="RU361243"/>
    </source>
</evidence>
<feature type="binding site" evidence="9">
    <location>
        <position position="166"/>
    </location>
    <ligand>
        <name>NAD(+)</name>
        <dbReference type="ChEBI" id="CHEBI:57540"/>
    </ligand>
</feature>
<dbReference type="Pfam" id="PF01210">
    <property type="entry name" value="NAD_Gly3P_dh_N"/>
    <property type="match status" value="1"/>
</dbReference>
<keyword evidence="12" id="KW-0812">Transmembrane</keyword>
<feature type="domain" description="Glycerol-3-phosphate dehydrogenase NAD-dependent N-terminal" evidence="13">
    <location>
        <begin position="26"/>
        <end position="186"/>
    </location>
</feature>
<dbReference type="GO" id="GO:0141152">
    <property type="term" value="F:glycerol-3-phosphate dehydrogenase (NAD+) activity"/>
    <property type="evidence" value="ECO:0007669"/>
    <property type="project" value="UniProtKB-UniRule"/>
</dbReference>
<evidence type="ECO:0000256" key="2">
    <source>
        <dbReference type="ARBA" id="ARBA00023002"/>
    </source>
</evidence>
<dbReference type="GO" id="GO:0005829">
    <property type="term" value="C:cytosol"/>
    <property type="evidence" value="ECO:0007669"/>
    <property type="project" value="TreeGrafter"/>
</dbReference>
<evidence type="ECO:0000256" key="8">
    <source>
        <dbReference type="PIRSR" id="PIRSR000114-2"/>
    </source>
</evidence>
<dbReference type="NCBIfam" id="NF000942">
    <property type="entry name" value="PRK00094.1-4"/>
    <property type="match status" value="1"/>
</dbReference>
<evidence type="ECO:0000256" key="7">
    <source>
        <dbReference type="PIRSR" id="PIRSR000114-1"/>
    </source>
</evidence>
<dbReference type="InterPro" id="IPR011128">
    <property type="entry name" value="G3P_DH_NAD-dep_N"/>
</dbReference>
<dbReference type="InterPro" id="IPR036291">
    <property type="entry name" value="NAD(P)-bd_dom_sf"/>
</dbReference>
<protein>
    <recommendedName>
        <fullName evidence="11">Glycerol-3-phosphate dehydrogenase [NAD(+)]</fullName>
        <ecNumber evidence="11">1.1.1.8</ecNumber>
    </recommendedName>
</protein>
<evidence type="ECO:0000313" key="16">
    <source>
        <dbReference type="Proteomes" id="UP001195483"/>
    </source>
</evidence>
<dbReference type="PIRSF" id="PIRSF000114">
    <property type="entry name" value="Glycerol-3-P_dh"/>
    <property type="match status" value="1"/>
</dbReference>
<dbReference type="Proteomes" id="UP001195483">
    <property type="component" value="Unassembled WGS sequence"/>
</dbReference>
<dbReference type="PANTHER" id="PTHR11728">
    <property type="entry name" value="GLYCEROL-3-PHOSPHATE DEHYDROGENASE"/>
    <property type="match status" value="1"/>
</dbReference>
<feature type="binding site" evidence="8">
    <location>
        <position position="132"/>
    </location>
    <ligand>
        <name>substrate</name>
    </ligand>
</feature>
<dbReference type="FunFam" id="1.10.1040.10:FF:000001">
    <property type="entry name" value="Glycerol-3-phosphate dehydrogenase [NAD(P)+]"/>
    <property type="match status" value="1"/>
</dbReference>
<feature type="binding site" evidence="9">
    <location>
        <position position="281"/>
    </location>
    <ligand>
        <name>NAD(+)</name>
        <dbReference type="ChEBI" id="CHEBI:57540"/>
    </ligand>
</feature>
<dbReference type="Gene3D" id="3.40.50.720">
    <property type="entry name" value="NAD(P)-binding Rossmann-like Domain"/>
    <property type="match status" value="1"/>
</dbReference>
<feature type="domain" description="Glycerol-3-phosphate dehydrogenase NAD-dependent C-terminal" evidence="14">
    <location>
        <begin position="206"/>
        <end position="346"/>
    </location>
</feature>
<dbReference type="EMBL" id="JAEAOA010001427">
    <property type="protein sequence ID" value="KAK3582586.1"/>
    <property type="molecule type" value="Genomic_DNA"/>
</dbReference>
<dbReference type="InterPro" id="IPR008927">
    <property type="entry name" value="6-PGluconate_DH-like_C_sf"/>
</dbReference>
<reference evidence="15" key="1">
    <citation type="journal article" date="2021" name="Genome Biol. Evol.">
        <title>A High-Quality Reference Genome for a Parasitic Bivalve with Doubly Uniparental Inheritance (Bivalvia: Unionida).</title>
        <authorList>
            <person name="Smith C.H."/>
        </authorList>
    </citation>
    <scope>NUCLEOTIDE SEQUENCE</scope>
    <source>
        <strain evidence="15">CHS0354</strain>
    </source>
</reference>
<feature type="binding site" evidence="9">
    <location>
        <begin position="29"/>
        <end position="34"/>
    </location>
    <ligand>
        <name>NAD(+)</name>
        <dbReference type="ChEBI" id="CHEBI:57540"/>
    </ligand>
</feature>
<keyword evidence="12" id="KW-0472">Membrane</keyword>
<dbReference type="PRINTS" id="PR00077">
    <property type="entry name" value="GPDHDRGNASE"/>
</dbReference>
<evidence type="ECO:0000256" key="3">
    <source>
        <dbReference type="ARBA" id="ARBA00023027"/>
    </source>
</evidence>
<evidence type="ECO:0000256" key="1">
    <source>
        <dbReference type="ARBA" id="ARBA00011009"/>
    </source>
</evidence>
<keyword evidence="6" id="KW-0327">Glycosome</keyword>
<comment type="subcellular location">
    <subcellularLocation>
        <location evidence="5">Glycosome</location>
    </subcellularLocation>
</comment>